<gene>
    <name evidence="1" type="ORF">CR513_32912</name>
</gene>
<dbReference type="EMBL" id="QJKJ01006688">
    <property type="protein sequence ID" value="RDX85832.1"/>
    <property type="molecule type" value="Genomic_DNA"/>
</dbReference>
<dbReference type="Proteomes" id="UP000257109">
    <property type="component" value="Unassembled WGS sequence"/>
</dbReference>
<evidence type="ECO:0000313" key="2">
    <source>
        <dbReference type="Proteomes" id="UP000257109"/>
    </source>
</evidence>
<evidence type="ECO:0000313" key="1">
    <source>
        <dbReference type="EMBL" id="RDX85832.1"/>
    </source>
</evidence>
<feature type="non-terminal residue" evidence="1">
    <location>
        <position position="1"/>
    </location>
</feature>
<keyword evidence="2" id="KW-1185">Reference proteome</keyword>
<accession>A0A371G5K6</accession>
<comment type="caution">
    <text evidence="1">The sequence shown here is derived from an EMBL/GenBank/DDBJ whole genome shotgun (WGS) entry which is preliminary data.</text>
</comment>
<name>A0A371G5K6_MUCPR</name>
<sequence length="66" mass="7408">MSKDVVLLSWALKALAYSDYGDPFRTTRGPPILRKVAVPRGKVEVHRKGKEVQGQIRSWKDLAEAS</sequence>
<dbReference type="AlphaFoldDB" id="A0A371G5K6"/>
<protein>
    <submittedName>
        <fullName evidence="1">Uncharacterized protein</fullName>
    </submittedName>
</protein>
<organism evidence="1 2">
    <name type="scientific">Mucuna pruriens</name>
    <name type="common">Velvet bean</name>
    <name type="synonym">Dolichos pruriens</name>
    <dbReference type="NCBI Taxonomy" id="157652"/>
    <lineage>
        <taxon>Eukaryota</taxon>
        <taxon>Viridiplantae</taxon>
        <taxon>Streptophyta</taxon>
        <taxon>Embryophyta</taxon>
        <taxon>Tracheophyta</taxon>
        <taxon>Spermatophyta</taxon>
        <taxon>Magnoliopsida</taxon>
        <taxon>eudicotyledons</taxon>
        <taxon>Gunneridae</taxon>
        <taxon>Pentapetalae</taxon>
        <taxon>rosids</taxon>
        <taxon>fabids</taxon>
        <taxon>Fabales</taxon>
        <taxon>Fabaceae</taxon>
        <taxon>Papilionoideae</taxon>
        <taxon>50 kb inversion clade</taxon>
        <taxon>NPAAA clade</taxon>
        <taxon>indigoferoid/millettioid clade</taxon>
        <taxon>Phaseoleae</taxon>
        <taxon>Mucuna</taxon>
    </lineage>
</organism>
<proteinExistence type="predicted"/>
<reference evidence="1" key="1">
    <citation type="submission" date="2018-05" db="EMBL/GenBank/DDBJ databases">
        <title>Draft genome of Mucuna pruriens seed.</title>
        <authorList>
            <person name="Nnadi N.E."/>
            <person name="Vos R."/>
            <person name="Hasami M.H."/>
            <person name="Devisetty U.K."/>
            <person name="Aguiy J.C."/>
        </authorList>
    </citation>
    <scope>NUCLEOTIDE SEQUENCE [LARGE SCALE GENOMIC DNA]</scope>
    <source>
        <strain evidence="1">JCA_2017</strain>
    </source>
</reference>